<dbReference type="Gene3D" id="2.40.30.70">
    <property type="entry name" value="YaeB-like"/>
    <property type="match status" value="1"/>
</dbReference>
<accession>A0A4U8YLY0</accession>
<dbReference type="AlphaFoldDB" id="A0A4U8YLY0"/>
<dbReference type="GO" id="GO:0032259">
    <property type="term" value="P:methylation"/>
    <property type="evidence" value="ECO:0007669"/>
    <property type="project" value="UniProtKB-KW"/>
</dbReference>
<evidence type="ECO:0000313" key="5">
    <source>
        <dbReference type="Proteomes" id="UP000507962"/>
    </source>
</evidence>
<dbReference type="CDD" id="cd09281">
    <property type="entry name" value="UPF0066"/>
    <property type="match status" value="1"/>
</dbReference>
<reference evidence="4 5" key="1">
    <citation type="submission" date="2019-03" db="EMBL/GenBank/DDBJ databases">
        <authorList>
            <person name="Nijsse B."/>
        </authorList>
    </citation>
    <scope>NUCLEOTIDE SEQUENCE [LARGE SCALE GENOMIC DNA]</scope>
    <source>
        <strain evidence="4">Desulfoluna butyratoxydans MSL71</strain>
    </source>
</reference>
<dbReference type="PANTHER" id="PTHR12818:SF0">
    <property type="entry name" value="TRNA (ADENINE(37)-N6)-METHYLTRANSFERASE"/>
    <property type="match status" value="1"/>
</dbReference>
<dbReference type="InterPro" id="IPR040372">
    <property type="entry name" value="YaeB-like"/>
</dbReference>
<evidence type="ECO:0000256" key="2">
    <source>
        <dbReference type="ARBA" id="ARBA00033753"/>
    </source>
</evidence>
<dbReference type="InterPro" id="IPR023370">
    <property type="entry name" value="TrmO-like_N"/>
</dbReference>
<keyword evidence="4" id="KW-0489">Methyltransferase</keyword>
<dbReference type="PROSITE" id="PS01318">
    <property type="entry name" value="TSAA_1"/>
    <property type="match status" value="1"/>
</dbReference>
<protein>
    <submittedName>
        <fullName evidence="4">Trna tsaa: trna-thr(Ggu) m(6)t(6)a37 methyltransferase tsaa</fullName>
    </submittedName>
</protein>
<organism evidence="4 5">
    <name type="scientific">Desulfoluna butyratoxydans</name>
    <dbReference type="NCBI Taxonomy" id="231438"/>
    <lineage>
        <taxon>Bacteria</taxon>
        <taxon>Pseudomonadati</taxon>
        <taxon>Thermodesulfobacteriota</taxon>
        <taxon>Desulfobacteria</taxon>
        <taxon>Desulfobacterales</taxon>
        <taxon>Desulfolunaceae</taxon>
        <taxon>Desulfoluna</taxon>
    </lineage>
</organism>
<dbReference type="InterPro" id="IPR036413">
    <property type="entry name" value="YaeB-like_sf"/>
</dbReference>
<feature type="domain" description="TsaA-like" evidence="3">
    <location>
        <begin position="7"/>
        <end position="148"/>
    </location>
</feature>
<proteinExistence type="inferred from homology"/>
<dbReference type="GO" id="GO:0008168">
    <property type="term" value="F:methyltransferase activity"/>
    <property type="evidence" value="ECO:0007669"/>
    <property type="project" value="UniProtKB-KW"/>
</dbReference>
<gene>
    <name evidence="4" type="ORF">MSL71_1630</name>
</gene>
<dbReference type="SUPFAM" id="SSF118196">
    <property type="entry name" value="YaeB-like"/>
    <property type="match status" value="1"/>
</dbReference>
<evidence type="ECO:0000313" key="4">
    <source>
        <dbReference type="EMBL" id="VFQ42542.1"/>
    </source>
</evidence>
<dbReference type="InterPro" id="IPR023368">
    <property type="entry name" value="UPF0066_cons_site"/>
</dbReference>
<keyword evidence="4" id="KW-0808">Transferase</keyword>
<sequence length="236" mass="26128">MEQPPLLTPIGTVHSCFTEKFGVPRQPGIVAEAVGHIELIPPYNRAEAVRELEGFSHIWVIFLFDRSTRGEWKPTVRPPRLGGNKKIGVFASRSNFRPNPVGLSVVRLLSVSEEKGKILIHVKGLDILDGTPVLDIKPYIPYVDAVSDATGGFADHKPEPKLSVSFSPEAEQALARLSETAYPNLKGIITGVVEQDPRPAYYDTRKKDASFGFCLWDLNIRWSAEGTHATITEITR</sequence>
<dbReference type="EMBL" id="CAADHO010000001">
    <property type="protein sequence ID" value="VFQ42542.1"/>
    <property type="molecule type" value="Genomic_DNA"/>
</dbReference>
<dbReference type="Pfam" id="PF01980">
    <property type="entry name" value="TrmO_N"/>
    <property type="match status" value="1"/>
</dbReference>
<name>A0A4U8YLY0_9BACT</name>
<evidence type="ECO:0000259" key="3">
    <source>
        <dbReference type="PROSITE" id="PS51668"/>
    </source>
</evidence>
<dbReference type="Proteomes" id="UP000507962">
    <property type="component" value="Unassembled WGS sequence"/>
</dbReference>
<dbReference type="InterPro" id="IPR036414">
    <property type="entry name" value="YaeB_N_sf"/>
</dbReference>
<dbReference type="PANTHER" id="PTHR12818">
    <property type="entry name" value="TRNA (ADENINE(37)-N6)-METHYLTRANSFERASE"/>
    <property type="match status" value="1"/>
</dbReference>
<keyword evidence="1" id="KW-0949">S-adenosyl-L-methionine</keyword>
<comment type="similarity">
    <text evidence="2">Belongs to the tRNA methyltransferase O family.</text>
</comment>
<dbReference type="InterPro" id="IPR041369">
    <property type="entry name" value="TrmO_C"/>
</dbReference>
<evidence type="ECO:0000256" key="1">
    <source>
        <dbReference type="ARBA" id="ARBA00022691"/>
    </source>
</evidence>
<dbReference type="NCBIfam" id="TIGR00104">
    <property type="entry name" value="tRNA_TsaA"/>
    <property type="match status" value="1"/>
</dbReference>
<dbReference type="RefSeq" id="WP_180136783.1">
    <property type="nucleotide sequence ID" value="NZ_CAADHO010000001.1"/>
</dbReference>
<dbReference type="PROSITE" id="PS51668">
    <property type="entry name" value="TSAA_2"/>
    <property type="match status" value="1"/>
</dbReference>
<keyword evidence="5" id="KW-1185">Reference proteome</keyword>
<dbReference type="Pfam" id="PF18389">
    <property type="entry name" value="TrmO_C"/>
    <property type="match status" value="1"/>
</dbReference>
<dbReference type="Gene3D" id="3.30.2310.10">
    <property type="entry name" value="YaeB-like"/>
    <property type="match status" value="1"/>
</dbReference>